<organism evidence="2 3">
    <name type="scientific">Prorocentrum cordatum</name>
    <dbReference type="NCBI Taxonomy" id="2364126"/>
    <lineage>
        <taxon>Eukaryota</taxon>
        <taxon>Sar</taxon>
        <taxon>Alveolata</taxon>
        <taxon>Dinophyceae</taxon>
        <taxon>Prorocentrales</taxon>
        <taxon>Prorocentraceae</taxon>
        <taxon>Prorocentrum</taxon>
    </lineage>
</organism>
<evidence type="ECO:0000256" key="1">
    <source>
        <dbReference type="SAM" id="MobiDB-lite"/>
    </source>
</evidence>
<keyword evidence="3" id="KW-1185">Reference proteome</keyword>
<proteinExistence type="predicted"/>
<comment type="caution">
    <text evidence="2">The sequence shown here is derived from an EMBL/GenBank/DDBJ whole genome shotgun (WGS) entry which is preliminary data.</text>
</comment>
<reference evidence="2" key="1">
    <citation type="submission" date="2023-10" db="EMBL/GenBank/DDBJ databases">
        <authorList>
            <person name="Chen Y."/>
            <person name="Shah S."/>
            <person name="Dougan E. K."/>
            <person name="Thang M."/>
            <person name="Chan C."/>
        </authorList>
    </citation>
    <scope>NUCLEOTIDE SEQUENCE [LARGE SCALE GENOMIC DNA]</scope>
</reference>
<evidence type="ECO:0000313" key="3">
    <source>
        <dbReference type="Proteomes" id="UP001189429"/>
    </source>
</evidence>
<accession>A0ABN9QYA6</accession>
<protein>
    <submittedName>
        <fullName evidence="2">Uncharacterized protein</fullName>
    </submittedName>
</protein>
<feature type="region of interest" description="Disordered" evidence="1">
    <location>
        <begin position="1"/>
        <end position="31"/>
    </location>
</feature>
<gene>
    <name evidence="2" type="ORF">PCOR1329_LOCUS16009</name>
</gene>
<sequence>DLRRVRKASDAGVDAGADAPEEPPKKEESQDEALIYATLRDLDDTSDSLGQLEAQLQQGLSPVKESGGARHATAVISSRTLAVVQRKKGLVFSVEARIEKLEALQQEFDALVRALVAGELKEAPTELRGIKRFAERHTHGPGDPADANKSDFKAFASSFRLPHWHSALTRLRSLTGEVGEWWAGACLGEAERGAAHHELERLFDVAIGTGIDRDHPKLVRASRMLSDRLADRVLLEAQEILAKDQALAARQKCPPVGPASAAATAIEDSMLKAIADGVPENDRRLAEVKDIVRKLREADGSRKRLAHRETMMRAKTAAQVTSALGAEAAVKKPSGAQAPCE</sequence>
<dbReference type="EMBL" id="CAUYUJ010004890">
    <property type="protein sequence ID" value="CAK0811383.1"/>
    <property type="molecule type" value="Genomic_DNA"/>
</dbReference>
<name>A0ABN9QYA6_9DINO</name>
<dbReference type="Proteomes" id="UP001189429">
    <property type="component" value="Unassembled WGS sequence"/>
</dbReference>
<feature type="non-terminal residue" evidence="2">
    <location>
        <position position="1"/>
    </location>
</feature>
<evidence type="ECO:0000313" key="2">
    <source>
        <dbReference type="EMBL" id="CAK0811383.1"/>
    </source>
</evidence>